<dbReference type="Pfam" id="PF03243">
    <property type="entry name" value="MerB"/>
    <property type="match status" value="1"/>
</dbReference>
<protein>
    <submittedName>
        <fullName evidence="1">Uncharacterized protein</fullName>
    </submittedName>
</protein>
<accession>A0AAD9S4Q4</accession>
<name>A0AAD9S4Q4_PHOAM</name>
<comment type="caution">
    <text evidence="1">The sequence shown here is derived from an EMBL/GenBank/DDBJ whole genome shotgun (WGS) entry which is preliminary data.</text>
</comment>
<evidence type="ECO:0000313" key="1">
    <source>
        <dbReference type="EMBL" id="KAK2598254.1"/>
    </source>
</evidence>
<dbReference type="Proteomes" id="UP001265746">
    <property type="component" value="Unassembled WGS sequence"/>
</dbReference>
<reference evidence="1" key="1">
    <citation type="submission" date="2023-06" db="EMBL/GenBank/DDBJ databases">
        <authorList>
            <person name="Noh H."/>
        </authorList>
    </citation>
    <scope>NUCLEOTIDE SEQUENCE</scope>
    <source>
        <strain evidence="1">DUCC20226</strain>
    </source>
</reference>
<dbReference type="InterPro" id="IPR053717">
    <property type="entry name" value="MerB_lyase_sf"/>
</dbReference>
<dbReference type="EMBL" id="JAUJFL010000008">
    <property type="protein sequence ID" value="KAK2598254.1"/>
    <property type="molecule type" value="Genomic_DNA"/>
</dbReference>
<gene>
    <name evidence="1" type="ORF">N8I77_011678</name>
</gene>
<keyword evidence="2" id="KW-1185">Reference proteome</keyword>
<sequence length="128" mass="14396">MLSPAKASVKVLDARGELITVNMADGRLEPGASQKGLCAVFCTPPSTWWNDVHYACSTIQLCTTRDEAEHYHERHGFGKGDVMDVETLWKLSVAWYGDKHTYEYARKTPEEVKDLYSSLGMVSSYWSS</sequence>
<organism evidence="1 2">
    <name type="scientific">Phomopsis amygdali</name>
    <name type="common">Fusicoccum amygdali</name>
    <dbReference type="NCBI Taxonomy" id="1214568"/>
    <lineage>
        <taxon>Eukaryota</taxon>
        <taxon>Fungi</taxon>
        <taxon>Dikarya</taxon>
        <taxon>Ascomycota</taxon>
        <taxon>Pezizomycotina</taxon>
        <taxon>Sordariomycetes</taxon>
        <taxon>Sordariomycetidae</taxon>
        <taxon>Diaporthales</taxon>
        <taxon>Diaporthaceae</taxon>
        <taxon>Diaporthe</taxon>
    </lineage>
</organism>
<dbReference type="AlphaFoldDB" id="A0AAD9S4Q4"/>
<dbReference type="GO" id="GO:0018836">
    <property type="term" value="F:alkylmercury lyase activity"/>
    <property type="evidence" value="ECO:0007669"/>
    <property type="project" value="InterPro"/>
</dbReference>
<dbReference type="SUPFAM" id="SSF160387">
    <property type="entry name" value="NosL/MerB-like"/>
    <property type="match status" value="1"/>
</dbReference>
<evidence type="ECO:0000313" key="2">
    <source>
        <dbReference type="Proteomes" id="UP001265746"/>
    </source>
</evidence>
<proteinExistence type="predicted"/>
<dbReference type="Gene3D" id="3.30.450.410">
    <property type="match status" value="1"/>
</dbReference>
<dbReference type="InterPro" id="IPR004927">
    <property type="entry name" value="MerB"/>
</dbReference>